<dbReference type="EMBL" id="BMHL01000003">
    <property type="protein sequence ID" value="GGC35376.1"/>
    <property type="molecule type" value="Genomic_DNA"/>
</dbReference>
<name>A0ABQ1M686_9BURK</name>
<accession>A0ABQ1M686</accession>
<evidence type="ECO:0000313" key="1">
    <source>
        <dbReference type="EMBL" id="GGC35376.1"/>
    </source>
</evidence>
<evidence type="ECO:0000313" key="2">
    <source>
        <dbReference type="Proteomes" id="UP000602004"/>
    </source>
</evidence>
<sequence>MIQIFAVSRAENRRRPLALKTLQFPGGEVHVTVELGVPADVLQVHAHVPDSNTVMALLMVTDALRRGYRLSNYLSSRV</sequence>
<proteinExistence type="predicted"/>
<reference evidence="2" key="1">
    <citation type="journal article" date="2019" name="Int. J. Syst. Evol. Microbiol.">
        <title>The Global Catalogue of Microorganisms (GCM) 10K type strain sequencing project: providing services to taxonomists for standard genome sequencing and annotation.</title>
        <authorList>
            <consortium name="The Broad Institute Genomics Platform"/>
            <consortium name="The Broad Institute Genome Sequencing Center for Infectious Disease"/>
            <person name="Wu L."/>
            <person name="Ma J."/>
        </authorList>
    </citation>
    <scope>NUCLEOTIDE SEQUENCE [LARGE SCALE GENOMIC DNA]</scope>
    <source>
        <strain evidence="2">CGMCC 1.15103</strain>
    </source>
</reference>
<keyword evidence="2" id="KW-1185">Reference proteome</keyword>
<gene>
    <name evidence="1" type="ORF">GCM10011400_22560</name>
</gene>
<dbReference type="Proteomes" id="UP000602004">
    <property type="component" value="Unassembled WGS sequence"/>
</dbReference>
<comment type="caution">
    <text evidence="1">The sequence shown here is derived from an EMBL/GenBank/DDBJ whole genome shotgun (WGS) entry which is preliminary data.</text>
</comment>
<protein>
    <submittedName>
        <fullName evidence="1">Uncharacterized protein</fullName>
    </submittedName>
</protein>
<organism evidence="1 2">
    <name type="scientific">Paraburkholderia caffeinilytica</name>
    <dbReference type="NCBI Taxonomy" id="1761016"/>
    <lineage>
        <taxon>Bacteria</taxon>
        <taxon>Pseudomonadati</taxon>
        <taxon>Pseudomonadota</taxon>
        <taxon>Betaproteobacteria</taxon>
        <taxon>Burkholderiales</taxon>
        <taxon>Burkholderiaceae</taxon>
        <taxon>Paraburkholderia</taxon>
    </lineage>
</organism>
<dbReference type="RefSeq" id="WP_115781520.1">
    <property type="nucleotide sequence ID" value="NZ_BMHL01000003.1"/>
</dbReference>